<gene>
    <name evidence="1" type="ORF">COCNU_06G005680</name>
</gene>
<reference evidence="1" key="2">
    <citation type="submission" date="2019-07" db="EMBL/GenBank/DDBJ databases">
        <authorList>
            <person name="Yang Y."/>
            <person name="Bocs S."/>
            <person name="Baudouin L."/>
        </authorList>
    </citation>
    <scope>NUCLEOTIDE SEQUENCE</scope>
    <source>
        <tissue evidence="1">Spear leaf of Hainan Tall coconut</tissue>
    </source>
</reference>
<keyword evidence="2" id="KW-1185">Reference proteome</keyword>
<dbReference type="AlphaFoldDB" id="A0A8K0IAP5"/>
<organism evidence="1 2">
    <name type="scientific">Cocos nucifera</name>
    <name type="common">Coconut palm</name>
    <dbReference type="NCBI Taxonomy" id="13894"/>
    <lineage>
        <taxon>Eukaryota</taxon>
        <taxon>Viridiplantae</taxon>
        <taxon>Streptophyta</taxon>
        <taxon>Embryophyta</taxon>
        <taxon>Tracheophyta</taxon>
        <taxon>Spermatophyta</taxon>
        <taxon>Magnoliopsida</taxon>
        <taxon>Liliopsida</taxon>
        <taxon>Arecaceae</taxon>
        <taxon>Arecoideae</taxon>
        <taxon>Cocoseae</taxon>
        <taxon>Attaleinae</taxon>
        <taxon>Cocos</taxon>
    </lineage>
</organism>
<comment type="caution">
    <text evidence="1">The sequence shown here is derived from an EMBL/GenBank/DDBJ whole genome shotgun (WGS) entry which is preliminary data.</text>
</comment>
<proteinExistence type="predicted"/>
<dbReference type="Proteomes" id="UP000797356">
    <property type="component" value="Chromosome 6"/>
</dbReference>
<protein>
    <submittedName>
        <fullName evidence="1">Uncharacterized protein</fullName>
    </submittedName>
</protein>
<reference evidence="1" key="1">
    <citation type="journal article" date="2017" name="Gigascience">
        <title>The genome draft of coconut (Cocos nucifera).</title>
        <authorList>
            <person name="Xiao Y."/>
            <person name="Xu P."/>
            <person name="Fan H."/>
            <person name="Baudouin L."/>
            <person name="Xia W."/>
            <person name="Bocs S."/>
            <person name="Xu J."/>
            <person name="Li Q."/>
            <person name="Guo A."/>
            <person name="Zhou L."/>
            <person name="Li J."/>
            <person name="Wu Y."/>
            <person name="Ma Z."/>
            <person name="Armero A."/>
            <person name="Issali A.E."/>
            <person name="Liu N."/>
            <person name="Peng M."/>
            <person name="Yang Y."/>
        </authorList>
    </citation>
    <scope>NUCLEOTIDE SEQUENCE</scope>
    <source>
        <tissue evidence="1">Spear leaf of Hainan Tall coconut</tissue>
    </source>
</reference>
<evidence type="ECO:0000313" key="2">
    <source>
        <dbReference type="Proteomes" id="UP000797356"/>
    </source>
</evidence>
<evidence type="ECO:0000313" key="1">
    <source>
        <dbReference type="EMBL" id="KAG1346739.1"/>
    </source>
</evidence>
<name>A0A8K0IAP5_COCNU</name>
<accession>A0A8K0IAP5</accession>
<dbReference type="EMBL" id="CM017877">
    <property type="protein sequence ID" value="KAG1346739.1"/>
    <property type="molecule type" value="Genomic_DNA"/>
</dbReference>
<sequence length="61" mass="7196">MDRILVDDDRFNRVDYMHINYISFSTKRILLVGFSSPYINEERFQKLRIVIAASEKALATD</sequence>